<organism evidence="3">
    <name type="scientific">uncultured Caudovirales phage</name>
    <dbReference type="NCBI Taxonomy" id="2100421"/>
    <lineage>
        <taxon>Viruses</taxon>
        <taxon>Duplodnaviria</taxon>
        <taxon>Heunggongvirae</taxon>
        <taxon>Uroviricota</taxon>
        <taxon>Caudoviricetes</taxon>
        <taxon>Peduoviridae</taxon>
        <taxon>Maltschvirus</taxon>
        <taxon>Maltschvirus maltsch</taxon>
    </lineage>
</organism>
<feature type="compositionally biased region" description="Polar residues" evidence="1">
    <location>
        <begin position="224"/>
        <end position="240"/>
    </location>
</feature>
<proteinExistence type="predicted"/>
<name>A0A6J5LZV0_9CAUD</name>
<dbReference type="SUPFAM" id="SSF109604">
    <property type="entry name" value="HD-domain/PDEase-like"/>
    <property type="match status" value="1"/>
</dbReference>
<dbReference type="InterPro" id="IPR003607">
    <property type="entry name" value="HD/PDEase_dom"/>
</dbReference>
<gene>
    <name evidence="3" type="ORF">UFOVP331_157</name>
</gene>
<sequence>MKLTAEQIQENWNKFIGYIDTYISEPRASKLKAFYEQYSERIIIMPAAHKKEYHNAFPGGYVEHVNRVIEAALKINSIWVEFGAEQNYTIEELVFSAMNHDLGKMGDENHESYIPQTDQWRKDKLGEDYTFNNKLEFMSVPDRGLFLLNSHGINYTKNEWLAIKLHDGLYDESNKPYLMSWAPETKVRTALVHIVHQADLLAAKVEFEREWFPKFKGETKDVKNNFSLGSNSSNKPNNKTAKTKVLGNMKSEGLKNLLNNI</sequence>
<reference evidence="3" key="1">
    <citation type="submission" date="2020-04" db="EMBL/GenBank/DDBJ databases">
        <authorList>
            <person name="Chiriac C."/>
            <person name="Salcher M."/>
            <person name="Ghai R."/>
            <person name="Kavagutti S V."/>
        </authorList>
    </citation>
    <scope>NUCLEOTIDE SEQUENCE</scope>
</reference>
<evidence type="ECO:0000256" key="1">
    <source>
        <dbReference type="SAM" id="MobiDB-lite"/>
    </source>
</evidence>
<dbReference type="SMART" id="SM00471">
    <property type="entry name" value="HDc"/>
    <property type="match status" value="1"/>
</dbReference>
<accession>A0A6J5LZV0</accession>
<evidence type="ECO:0000313" key="3">
    <source>
        <dbReference type="EMBL" id="CAB4138597.1"/>
    </source>
</evidence>
<evidence type="ECO:0000259" key="2">
    <source>
        <dbReference type="SMART" id="SM00471"/>
    </source>
</evidence>
<dbReference type="EMBL" id="LR796345">
    <property type="protein sequence ID" value="CAB4138597.1"/>
    <property type="molecule type" value="Genomic_DNA"/>
</dbReference>
<protein>
    <submittedName>
        <fullName evidence="3">HD/PDEase domain containing protein</fullName>
    </submittedName>
</protein>
<feature type="domain" description="HD/PDEase" evidence="2">
    <location>
        <begin position="57"/>
        <end position="213"/>
    </location>
</feature>
<feature type="region of interest" description="Disordered" evidence="1">
    <location>
        <begin position="223"/>
        <end position="242"/>
    </location>
</feature>